<dbReference type="Pfam" id="PF00440">
    <property type="entry name" value="TetR_N"/>
    <property type="match status" value="1"/>
</dbReference>
<dbReference type="PANTHER" id="PTHR30055:SF220">
    <property type="entry name" value="TETR-FAMILY REGULATORY PROTEIN"/>
    <property type="match status" value="1"/>
</dbReference>
<keyword evidence="2 4" id="KW-0238">DNA-binding</keyword>
<comment type="caution">
    <text evidence="6">The sequence shown here is derived from an EMBL/GenBank/DDBJ whole genome shotgun (WGS) entry which is preliminary data.</text>
</comment>
<proteinExistence type="predicted"/>
<evidence type="ECO:0000313" key="6">
    <source>
        <dbReference type="EMBL" id="MFF0541473.1"/>
    </source>
</evidence>
<dbReference type="PANTHER" id="PTHR30055">
    <property type="entry name" value="HTH-TYPE TRANSCRIPTIONAL REGULATOR RUTR"/>
    <property type="match status" value="1"/>
</dbReference>
<protein>
    <submittedName>
        <fullName evidence="6">TetR/AcrR family transcriptional regulator</fullName>
    </submittedName>
</protein>
<dbReference type="RefSeq" id="WP_387698699.1">
    <property type="nucleotide sequence ID" value="NZ_JBIAMX010000001.1"/>
</dbReference>
<dbReference type="InterPro" id="IPR036271">
    <property type="entry name" value="Tet_transcr_reg_TetR-rel_C_sf"/>
</dbReference>
<feature type="DNA-binding region" description="H-T-H motif" evidence="4">
    <location>
        <begin position="42"/>
        <end position="61"/>
    </location>
</feature>
<reference evidence="6 7" key="1">
    <citation type="submission" date="2024-10" db="EMBL/GenBank/DDBJ databases">
        <title>The Natural Products Discovery Center: Release of the First 8490 Sequenced Strains for Exploring Actinobacteria Biosynthetic Diversity.</title>
        <authorList>
            <person name="Kalkreuter E."/>
            <person name="Kautsar S.A."/>
            <person name="Yang D."/>
            <person name="Bader C.D."/>
            <person name="Teijaro C.N."/>
            <person name="Fluegel L."/>
            <person name="Davis C.M."/>
            <person name="Simpson J.R."/>
            <person name="Lauterbach L."/>
            <person name="Steele A.D."/>
            <person name="Gui C."/>
            <person name="Meng S."/>
            <person name="Li G."/>
            <person name="Viehrig K."/>
            <person name="Ye F."/>
            <person name="Su P."/>
            <person name="Kiefer A.F."/>
            <person name="Nichols A."/>
            <person name="Cepeda A.J."/>
            <person name="Yan W."/>
            <person name="Fan B."/>
            <person name="Jiang Y."/>
            <person name="Adhikari A."/>
            <person name="Zheng C.-J."/>
            <person name="Schuster L."/>
            <person name="Cowan T.M."/>
            <person name="Smanski M.J."/>
            <person name="Chevrette M.G."/>
            <person name="De Carvalho L.P.S."/>
            <person name="Shen B."/>
        </authorList>
    </citation>
    <scope>NUCLEOTIDE SEQUENCE [LARGE SCALE GENOMIC DNA]</scope>
    <source>
        <strain evidence="6 7">NPDC004045</strain>
    </source>
</reference>
<name>A0ABW6PGI2_9NOCA</name>
<dbReference type="EMBL" id="JBIAMX010000001">
    <property type="protein sequence ID" value="MFF0541473.1"/>
    <property type="molecule type" value="Genomic_DNA"/>
</dbReference>
<dbReference type="InterPro" id="IPR025996">
    <property type="entry name" value="MT1864/Rv1816-like_C"/>
</dbReference>
<dbReference type="SUPFAM" id="SSF46689">
    <property type="entry name" value="Homeodomain-like"/>
    <property type="match status" value="1"/>
</dbReference>
<evidence type="ECO:0000256" key="2">
    <source>
        <dbReference type="ARBA" id="ARBA00023125"/>
    </source>
</evidence>
<keyword evidence="7" id="KW-1185">Reference proteome</keyword>
<keyword evidence="1" id="KW-0805">Transcription regulation</keyword>
<evidence type="ECO:0000259" key="5">
    <source>
        <dbReference type="PROSITE" id="PS50977"/>
    </source>
</evidence>
<feature type="domain" description="HTH tetR-type" evidence="5">
    <location>
        <begin position="19"/>
        <end position="79"/>
    </location>
</feature>
<dbReference type="PROSITE" id="PS50977">
    <property type="entry name" value="HTH_TETR_2"/>
    <property type="match status" value="1"/>
</dbReference>
<gene>
    <name evidence="6" type="ORF">ACFYTF_01390</name>
</gene>
<dbReference type="InterPro" id="IPR001647">
    <property type="entry name" value="HTH_TetR"/>
</dbReference>
<dbReference type="InterPro" id="IPR009057">
    <property type="entry name" value="Homeodomain-like_sf"/>
</dbReference>
<dbReference type="InterPro" id="IPR050109">
    <property type="entry name" value="HTH-type_TetR-like_transc_reg"/>
</dbReference>
<evidence type="ECO:0000256" key="3">
    <source>
        <dbReference type="ARBA" id="ARBA00023163"/>
    </source>
</evidence>
<dbReference type="Pfam" id="PF13305">
    <property type="entry name" value="TetR_C_33"/>
    <property type="match status" value="1"/>
</dbReference>
<dbReference type="Proteomes" id="UP001601444">
    <property type="component" value="Unassembled WGS sequence"/>
</dbReference>
<evidence type="ECO:0000256" key="1">
    <source>
        <dbReference type="ARBA" id="ARBA00023015"/>
    </source>
</evidence>
<accession>A0ABW6PGI2</accession>
<evidence type="ECO:0000313" key="7">
    <source>
        <dbReference type="Proteomes" id="UP001601444"/>
    </source>
</evidence>
<dbReference type="Gene3D" id="1.10.357.10">
    <property type="entry name" value="Tetracycline Repressor, domain 2"/>
    <property type="match status" value="1"/>
</dbReference>
<organism evidence="6 7">
    <name type="scientific">Nocardia thailandica</name>
    <dbReference type="NCBI Taxonomy" id="257275"/>
    <lineage>
        <taxon>Bacteria</taxon>
        <taxon>Bacillati</taxon>
        <taxon>Actinomycetota</taxon>
        <taxon>Actinomycetes</taxon>
        <taxon>Mycobacteriales</taxon>
        <taxon>Nocardiaceae</taxon>
        <taxon>Nocardia</taxon>
    </lineage>
</organism>
<dbReference type="SUPFAM" id="SSF48498">
    <property type="entry name" value="Tetracyclin repressor-like, C-terminal domain"/>
    <property type="match status" value="1"/>
</dbReference>
<keyword evidence="3" id="KW-0804">Transcription</keyword>
<sequence length="215" mass="22448">MTNSEAPTATKREGPYHHGDLRNALIAAAAELAGAGGPEAVTVRAAARQVGVTPTAAYRHFANHEELLRAIQEQAQQMLFRAMTEAVPEDASPIGRLLASGRGYVLLATRERGLFRTAFCQYDGETDEAPPTDAPGFALLGRLLDALVDSGYLAADDRPGAEIAAWAPVHGLASLIVDGVLPWLDEAGIEAAIASTLAVVGRGLATGPNAPHVSH</sequence>
<evidence type="ECO:0000256" key="4">
    <source>
        <dbReference type="PROSITE-ProRule" id="PRU00335"/>
    </source>
</evidence>